<evidence type="ECO:0000256" key="9">
    <source>
        <dbReference type="ARBA" id="ARBA00022723"/>
    </source>
</evidence>
<gene>
    <name evidence="22" type="primary">cob</name>
    <name evidence="22" type="ORF">PECDMT01_0003</name>
</gene>
<evidence type="ECO:0000256" key="6">
    <source>
        <dbReference type="ARBA" id="ARBA00022617"/>
    </source>
</evidence>
<dbReference type="InterPro" id="IPR005798">
    <property type="entry name" value="Cyt_b/b6_C"/>
</dbReference>
<dbReference type="Pfam" id="PF00033">
    <property type="entry name" value="Cytochrome_B"/>
    <property type="match status" value="1"/>
</dbReference>
<dbReference type="GO" id="GO:0008121">
    <property type="term" value="F:quinol-cytochrome-c reductase activity"/>
    <property type="evidence" value="ECO:0007669"/>
    <property type="project" value="InterPro"/>
</dbReference>
<evidence type="ECO:0000256" key="19">
    <source>
        <dbReference type="RuleBase" id="RU362117"/>
    </source>
</evidence>
<dbReference type="InterPro" id="IPR016174">
    <property type="entry name" value="Di-haem_cyt_TM"/>
</dbReference>
<feature type="transmembrane region" description="Helical" evidence="19">
    <location>
        <begin position="317"/>
        <end position="337"/>
    </location>
</feature>
<feature type="binding site" description="axial binding residue" evidence="18">
    <location>
        <position position="193"/>
    </location>
    <ligand>
        <name>heme b</name>
        <dbReference type="ChEBI" id="CHEBI:60344"/>
        <label>b566</label>
    </ligand>
    <ligandPart>
        <name>Fe</name>
        <dbReference type="ChEBI" id="CHEBI:18248"/>
    </ligandPart>
</feature>
<reference evidence="22" key="1">
    <citation type="submission" date="2019-03" db="EMBL/GenBank/DDBJ databases">
        <authorList>
            <person name="Lefebure T."/>
            <person name="Lefebure T."/>
        </authorList>
    </citation>
    <scope>NUCLEOTIDE SEQUENCE [LARGE SCALE GENOMIC DNA]</scope>
</reference>
<keyword evidence="10" id="KW-0999">Mitochondrion inner membrane</keyword>
<dbReference type="Pfam" id="PF00032">
    <property type="entry name" value="Cytochrom_B_C"/>
    <property type="match status" value="1"/>
</dbReference>
<evidence type="ECO:0000256" key="10">
    <source>
        <dbReference type="ARBA" id="ARBA00022792"/>
    </source>
</evidence>
<keyword evidence="5 19" id="KW-0813">Transport</keyword>
<keyword evidence="12 19" id="KW-1133">Transmembrane helix</keyword>
<dbReference type="PIRSF" id="PIRSF038885">
    <property type="entry name" value="COB"/>
    <property type="match status" value="1"/>
</dbReference>
<dbReference type="AlphaFoldDB" id="A0A485M8H9"/>
<dbReference type="GO" id="GO:0005743">
    <property type="term" value="C:mitochondrial inner membrane"/>
    <property type="evidence" value="ECO:0007669"/>
    <property type="project" value="UniProtKB-SubCell"/>
</dbReference>
<dbReference type="SUPFAM" id="SSF81648">
    <property type="entry name" value="a domain/subunit of cytochrome bc1 complex (Ubiquinol-cytochrome c reductase)"/>
    <property type="match status" value="1"/>
</dbReference>
<evidence type="ECO:0000256" key="5">
    <source>
        <dbReference type="ARBA" id="ARBA00022448"/>
    </source>
</evidence>
<dbReference type="EMBL" id="LR536612">
    <property type="protein sequence ID" value="VFU78612.1"/>
    <property type="molecule type" value="Genomic_DNA"/>
</dbReference>
<evidence type="ECO:0000256" key="17">
    <source>
        <dbReference type="PIRSR" id="PIRSR038885-1"/>
    </source>
</evidence>
<dbReference type="PANTHER" id="PTHR19271">
    <property type="entry name" value="CYTOCHROME B"/>
    <property type="match status" value="1"/>
</dbReference>
<comment type="similarity">
    <text evidence="19">Belongs to the cytochrome b family.</text>
</comment>
<keyword evidence="9 18" id="KW-0479">Metal-binding</keyword>
<dbReference type="PANTHER" id="PTHR19271:SF16">
    <property type="entry name" value="CYTOCHROME B"/>
    <property type="match status" value="1"/>
</dbReference>
<keyword evidence="7 19" id="KW-0679">Respiratory chain</keyword>
<evidence type="ECO:0000256" key="14">
    <source>
        <dbReference type="ARBA" id="ARBA00023075"/>
    </source>
</evidence>
<feature type="transmembrane region" description="Helical" evidence="19">
    <location>
        <begin position="32"/>
        <end position="54"/>
    </location>
</feature>
<comment type="cofactor">
    <cofactor evidence="18">
        <name>heme</name>
        <dbReference type="ChEBI" id="CHEBI:30413"/>
    </cofactor>
    <text evidence="18">Binds 2 heme groups non-covalently.</text>
</comment>
<feature type="transmembrane region" description="Helical" evidence="19">
    <location>
        <begin position="226"/>
        <end position="247"/>
    </location>
</feature>
<keyword evidence="15 19" id="KW-0496">Mitochondrion</keyword>
<dbReference type="GO" id="GO:0045275">
    <property type="term" value="C:respiratory chain complex III"/>
    <property type="evidence" value="ECO:0007669"/>
    <property type="project" value="InterPro"/>
</dbReference>
<geneLocation type="mitochondrion" evidence="22"/>
<evidence type="ECO:0000256" key="4">
    <source>
        <dbReference type="ARBA" id="ARBA00013531"/>
    </source>
</evidence>
<comment type="cofactor">
    <cofactor evidence="19">
        <name>heme b</name>
        <dbReference type="ChEBI" id="CHEBI:60344"/>
    </cofactor>
    <text evidence="19">Binds 2 heme groups non-covalently.</text>
</comment>
<accession>A0A485M8H9</accession>
<dbReference type="CDD" id="cd00290">
    <property type="entry name" value="cytochrome_b_C"/>
    <property type="match status" value="1"/>
</dbReference>
<evidence type="ECO:0000256" key="12">
    <source>
        <dbReference type="ARBA" id="ARBA00022989"/>
    </source>
</evidence>
<feature type="domain" description="Cytochrome b/b6 C-terminal region profile" evidence="21">
    <location>
        <begin position="207"/>
        <end position="376"/>
    </location>
</feature>
<keyword evidence="8 19" id="KW-0812">Transmembrane</keyword>
<evidence type="ECO:0000256" key="1">
    <source>
        <dbReference type="ARBA" id="ARBA00002566"/>
    </source>
</evidence>
<dbReference type="InterPro" id="IPR030689">
    <property type="entry name" value="Cytochrome_b"/>
</dbReference>
<keyword evidence="11 19" id="KW-0249">Electron transport</keyword>
<dbReference type="GO" id="GO:0016491">
    <property type="term" value="F:oxidoreductase activity"/>
    <property type="evidence" value="ECO:0007669"/>
    <property type="project" value="UniProtKB-UniRule"/>
</dbReference>
<evidence type="ECO:0000256" key="16">
    <source>
        <dbReference type="ARBA" id="ARBA00023136"/>
    </source>
</evidence>
<dbReference type="InterPro" id="IPR048260">
    <property type="entry name" value="Cytochrome_b_C_euk/bac"/>
</dbReference>
<dbReference type="InterPro" id="IPR005797">
    <property type="entry name" value="Cyt_b/b6_N"/>
</dbReference>
<organism evidence="22">
    <name type="scientific">Proasellus escolai</name>
    <dbReference type="NCBI Taxonomy" id="1281963"/>
    <lineage>
        <taxon>Eukaryota</taxon>
        <taxon>Metazoa</taxon>
        <taxon>Ecdysozoa</taxon>
        <taxon>Arthropoda</taxon>
        <taxon>Crustacea</taxon>
        <taxon>Multicrustacea</taxon>
        <taxon>Malacostraca</taxon>
        <taxon>Eumalacostraca</taxon>
        <taxon>Peracarida</taxon>
        <taxon>Isopoda</taxon>
        <taxon>Asellota</taxon>
        <taxon>Aselloidea</taxon>
        <taxon>Asellidae</taxon>
        <taxon>Proasellus</taxon>
    </lineage>
</organism>
<sequence>MQKQDPALNILNDSLVDMPAPKNISAWWNMGSLLGVCLVAQIITGLLLSLHFINCANYAFASVVHISQDVDLGWLMRYTHANGASVFFIGLYLHIGRGLYYGSYRLLHVWSVGATLFLAVMATAFLGYVLPWGQMSFWGATVITNLVSTMPVFGQDLVQWLWGGFAVGGVTLTRFFALHFLVPTVISALVLIHIMYLHQTGSTNPAGLSVSVDKELFHPFYSLKDVAGMAMMLSFLMLVSLMAPFLMGDPENFNEANPLSTPLHIQPEWYYLFAYAILRSIPNKLGGVVALLMSVLVLYIIPFSVYKTGGSNQSYPAAQFLFWCFVGVVLMLTWIGARPVELPYVLVGQLLTLSYFAFFLINPWVGWGQDPLHKWDLKLKKLLTFKVKNNCMNLYL</sequence>
<keyword evidence="13 18" id="KW-0408">Iron</keyword>
<evidence type="ECO:0000256" key="15">
    <source>
        <dbReference type="ARBA" id="ARBA00023128"/>
    </source>
</evidence>
<evidence type="ECO:0000259" key="20">
    <source>
        <dbReference type="PROSITE" id="PS51002"/>
    </source>
</evidence>
<name>A0A485M8H9_9CRUS</name>
<protein>
    <recommendedName>
        <fullName evidence="4 19">Cytochrome b</fullName>
    </recommendedName>
</protein>
<feature type="domain" description="Cytochrome b/b6 N-terminal region profile" evidence="20">
    <location>
        <begin position="1"/>
        <end position="206"/>
    </location>
</feature>
<comment type="function">
    <text evidence="1 19">Component of the ubiquinol-cytochrome c reductase complex (complex III or cytochrome b-c1 complex) that is part of the mitochondrial respiratory chain. The b-c1 complex mediates electron transfer from ubiquinol to cytochrome c. Contributes to the generation of a proton gradient across the mitochondrial membrane that is then used for ATP synthesis.</text>
</comment>
<feature type="transmembrane region" description="Helical" evidence="19">
    <location>
        <begin position="175"/>
        <end position="196"/>
    </location>
</feature>
<feature type="binding site" evidence="17">
    <location>
        <position position="198"/>
    </location>
    <ligand>
        <name>a ubiquinone</name>
        <dbReference type="ChEBI" id="CHEBI:16389"/>
    </ligand>
</feature>
<evidence type="ECO:0000256" key="7">
    <source>
        <dbReference type="ARBA" id="ARBA00022660"/>
    </source>
</evidence>
<dbReference type="GO" id="GO:0006122">
    <property type="term" value="P:mitochondrial electron transport, ubiquinol to cytochrome c"/>
    <property type="evidence" value="ECO:0007669"/>
    <property type="project" value="TreeGrafter"/>
</dbReference>
<feature type="transmembrane region" description="Helical" evidence="19">
    <location>
        <begin position="285"/>
        <end position="305"/>
    </location>
</feature>
<feature type="transmembrane region" description="Helical" evidence="19">
    <location>
        <begin position="107"/>
        <end position="129"/>
    </location>
</feature>
<evidence type="ECO:0000256" key="3">
    <source>
        <dbReference type="ARBA" id="ARBA00011649"/>
    </source>
</evidence>
<comment type="subunit">
    <text evidence="3">The main subunits of complex b-c1 are: cytochrome b, cytochrome c1 and the Rieske protein.</text>
</comment>
<dbReference type="PROSITE" id="PS51003">
    <property type="entry name" value="CYTB_CTER"/>
    <property type="match status" value="1"/>
</dbReference>
<feature type="transmembrane region" description="Helical" evidence="19">
    <location>
        <begin position="74"/>
        <end position="95"/>
    </location>
</feature>
<evidence type="ECO:0000256" key="11">
    <source>
        <dbReference type="ARBA" id="ARBA00022982"/>
    </source>
</evidence>
<dbReference type="CDD" id="cd00284">
    <property type="entry name" value="Cytochrome_b_N"/>
    <property type="match status" value="1"/>
</dbReference>
<feature type="binding site" description="axial binding residue" evidence="18">
    <location>
        <position position="94"/>
    </location>
    <ligand>
        <name>heme b</name>
        <dbReference type="ChEBI" id="CHEBI:60344"/>
        <label>b566</label>
    </ligand>
    <ligandPart>
        <name>Fe</name>
        <dbReference type="ChEBI" id="CHEBI:18248"/>
    </ligandPart>
</feature>
<dbReference type="InterPro" id="IPR036150">
    <property type="entry name" value="Cyt_b/b6_C_sf"/>
</dbReference>
<comment type="subcellular location">
    <subcellularLocation>
        <location evidence="2">Mitochondrion inner membrane</location>
        <topology evidence="2">Multi-pass membrane protein</topology>
    </subcellularLocation>
</comment>
<evidence type="ECO:0000256" key="13">
    <source>
        <dbReference type="ARBA" id="ARBA00023004"/>
    </source>
</evidence>
<dbReference type="InterPro" id="IPR048259">
    <property type="entry name" value="Cytochrome_b_N_euk/bac"/>
</dbReference>
<evidence type="ECO:0000259" key="21">
    <source>
        <dbReference type="PROSITE" id="PS51003"/>
    </source>
</evidence>
<keyword evidence="14" id="KW-0830">Ubiquinone</keyword>
<feature type="binding site" description="axial binding residue" evidence="18">
    <location>
        <position position="80"/>
    </location>
    <ligand>
        <name>heme b</name>
        <dbReference type="ChEBI" id="CHEBI:60344"/>
        <label>b562</label>
    </ligand>
    <ligandPart>
        <name>Fe</name>
        <dbReference type="ChEBI" id="CHEBI:18248"/>
    </ligandPart>
</feature>
<evidence type="ECO:0000256" key="18">
    <source>
        <dbReference type="PIRSR" id="PIRSR038885-2"/>
    </source>
</evidence>
<dbReference type="PROSITE" id="PS51002">
    <property type="entry name" value="CYTB_NTER"/>
    <property type="match status" value="1"/>
</dbReference>
<evidence type="ECO:0000256" key="2">
    <source>
        <dbReference type="ARBA" id="ARBA00004448"/>
    </source>
</evidence>
<keyword evidence="6 18" id="KW-0349">Heme</keyword>
<evidence type="ECO:0000313" key="22">
    <source>
        <dbReference type="EMBL" id="VFU78612.1"/>
    </source>
</evidence>
<dbReference type="InterPro" id="IPR027387">
    <property type="entry name" value="Cytb/b6-like_sf"/>
</dbReference>
<proteinExistence type="inferred from homology"/>
<evidence type="ECO:0000256" key="8">
    <source>
        <dbReference type="ARBA" id="ARBA00022692"/>
    </source>
</evidence>
<feature type="binding site" description="axial binding residue" evidence="18">
    <location>
        <position position="179"/>
    </location>
    <ligand>
        <name>heme b</name>
        <dbReference type="ChEBI" id="CHEBI:60344"/>
        <label>b562</label>
    </ligand>
    <ligandPart>
        <name>Fe</name>
        <dbReference type="ChEBI" id="CHEBI:18248"/>
    </ligandPart>
</feature>
<keyword evidence="16 19" id="KW-0472">Membrane</keyword>
<dbReference type="SUPFAM" id="SSF81342">
    <property type="entry name" value="Transmembrane di-heme cytochromes"/>
    <property type="match status" value="1"/>
</dbReference>
<dbReference type="Gene3D" id="1.20.810.10">
    <property type="entry name" value="Cytochrome Bc1 Complex, Chain C"/>
    <property type="match status" value="1"/>
</dbReference>
<dbReference type="GO" id="GO:0046872">
    <property type="term" value="F:metal ion binding"/>
    <property type="evidence" value="ECO:0007669"/>
    <property type="project" value="UniProtKB-UniRule"/>
</dbReference>
<feature type="transmembrane region" description="Helical" evidence="19">
    <location>
        <begin position="344"/>
        <end position="365"/>
    </location>
</feature>